<evidence type="ECO:0000313" key="5">
    <source>
        <dbReference type="Proteomes" id="UP000255224"/>
    </source>
</evidence>
<dbReference type="PANTHER" id="PTHR22870">
    <property type="entry name" value="REGULATOR OF CHROMOSOME CONDENSATION"/>
    <property type="match status" value="1"/>
</dbReference>
<dbReference type="PROSITE" id="PS50853">
    <property type="entry name" value="FN3"/>
    <property type="match status" value="1"/>
</dbReference>
<dbReference type="Pfam" id="PF25390">
    <property type="entry name" value="WD40_RLD"/>
    <property type="match status" value="1"/>
</dbReference>
<evidence type="ECO:0000313" key="4">
    <source>
        <dbReference type="EMBL" id="STC94232.1"/>
    </source>
</evidence>
<dbReference type="InterPro" id="IPR036116">
    <property type="entry name" value="FN3_sf"/>
</dbReference>
<dbReference type="Pfam" id="PF00041">
    <property type="entry name" value="fn3"/>
    <property type="match status" value="1"/>
</dbReference>
<name>A0A376DSW6_CHRCU</name>
<sequence>MEKCYAWYNTYSCDKNRWNTWGWGYNFYGQLGDGTNGNKIVPTQIGTASNWKSVDAGAHYSAAIKTDGTLWAWGDNTYGQVGDGTTTVKWNPTKIGMDTNWLSVDAANAFTIANKTDGTLWSWGNNSSGQLANGTSGGASIISPTQAGSSSDNIQIFAGSYHILVKNTDGFLKASGQGGFGQLGDGTGTQKNTLTAIACPSNCAAPMQFSTINVTSSTATIKWTASTPTPNGGYMILYSTHPIVGGINTSTFSTAVNLSKLLPDTTYYWWVASRCATSQGNWTSGGSFTTLPTTETGCWQSVSSASLHSAGIKADGTLWAWGNNNYGQLGVAISGPQNTPKQIGTAKNWTSVTTGDDYTLALKSNGTLWAWGKNNYGQLGDGTTTNRTSPTQIGTASDWVRIAAGEDYTLALRSNGTLWAWGHNDKGQLGDGTIIDKNIPIQIGTANNWKIIAPGRRHALAIKTDGTLWAWGYNWRGQIGDGTTTTRTSPLQVGIATNWKNIAAGYAHSLAIKTDGTLWGWGYNSLGQLGDGTRTDRFTPVRIGTATNWLSIATGSDHSGGLKTDGTLWAWGDNYVGQLGDGTLTHRIIPVQTGTASDKQSIAAGTSSIFTINTNGFLSSCGSNSNGQIGDGSFTQRKIFVPVACPVSAALGVDDVSTQADQLKVYPNPVHDILTVSFDQKILSVTVYNAAGQLVLTKVINDTKGTVDFSGFASGVYLLEVNAGSNTLKTVKIIKR</sequence>
<dbReference type="Gene3D" id="2.130.10.30">
    <property type="entry name" value="Regulator of chromosome condensation 1/beta-lactamase-inhibitor protein II"/>
    <property type="match status" value="3"/>
</dbReference>
<evidence type="ECO:0000259" key="3">
    <source>
        <dbReference type="PROSITE" id="PS50853"/>
    </source>
</evidence>
<dbReference type="Gene3D" id="2.60.40.10">
    <property type="entry name" value="Immunoglobulins"/>
    <property type="match status" value="1"/>
</dbReference>
<dbReference type="EMBL" id="UFVQ01000003">
    <property type="protein sequence ID" value="STC94232.1"/>
    <property type="molecule type" value="Genomic_DNA"/>
</dbReference>
<dbReference type="SUPFAM" id="SSF49265">
    <property type="entry name" value="Fibronectin type III"/>
    <property type="match status" value="1"/>
</dbReference>
<dbReference type="InterPro" id="IPR003961">
    <property type="entry name" value="FN3_dom"/>
</dbReference>
<dbReference type="PANTHER" id="PTHR22870:SF466">
    <property type="entry name" value="ANKYRIN REPEAT-CONTAINING PROTEIN"/>
    <property type="match status" value="1"/>
</dbReference>
<organism evidence="4 5">
    <name type="scientific">Chryseobacterium carnipullorum</name>
    <dbReference type="NCBI Taxonomy" id="1124835"/>
    <lineage>
        <taxon>Bacteria</taxon>
        <taxon>Pseudomonadati</taxon>
        <taxon>Bacteroidota</taxon>
        <taxon>Flavobacteriia</taxon>
        <taxon>Flavobacteriales</taxon>
        <taxon>Weeksellaceae</taxon>
        <taxon>Chryseobacterium group</taxon>
        <taxon>Chryseobacterium</taxon>
    </lineage>
</organism>
<evidence type="ECO:0000256" key="1">
    <source>
        <dbReference type="ARBA" id="ARBA00022729"/>
    </source>
</evidence>
<proteinExistence type="predicted"/>
<dbReference type="Proteomes" id="UP000255224">
    <property type="component" value="Unassembled WGS sequence"/>
</dbReference>
<keyword evidence="2" id="KW-0677">Repeat</keyword>
<dbReference type="InterPro" id="IPR013783">
    <property type="entry name" value="Ig-like_fold"/>
</dbReference>
<dbReference type="InterPro" id="IPR026444">
    <property type="entry name" value="Secre_tail"/>
</dbReference>
<dbReference type="NCBIfam" id="TIGR04183">
    <property type="entry name" value="Por_Secre_tail"/>
    <property type="match status" value="1"/>
</dbReference>
<dbReference type="PRINTS" id="PR00633">
    <property type="entry name" value="RCCNDNSATION"/>
</dbReference>
<dbReference type="RefSeq" id="WP_181876054.1">
    <property type="nucleotide sequence ID" value="NZ_UFVQ01000003.1"/>
</dbReference>
<keyword evidence="1" id="KW-0732">Signal</keyword>
<dbReference type="InterPro" id="IPR000408">
    <property type="entry name" value="Reg_chr_condens"/>
</dbReference>
<dbReference type="Pfam" id="PF13540">
    <property type="entry name" value="RCC1_2"/>
    <property type="match status" value="1"/>
</dbReference>
<gene>
    <name evidence="4" type="ORF">NCTC13533_01456</name>
</gene>
<dbReference type="AlphaFoldDB" id="A0A376DSW6"/>
<dbReference type="SUPFAM" id="SSF50985">
    <property type="entry name" value="RCC1/BLIP-II"/>
    <property type="match status" value="2"/>
</dbReference>
<evidence type="ECO:0000256" key="2">
    <source>
        <dbReference type="ARBA" id="ARBA00022737"/>
    </source>
</evidence>
<reference evidence="4 5" key="1">
    <citation type="submission" date="2018-06" db="EMBL/GenBank/DDBJ databases">
        <authorList>
            <consortium name="Pathogen Informatics"/>
            <person name="Doyle S."/>
        </authorList>
    </citation>
    <scope>NUCLEOTIDE SEQUENCE [LARGE SCALE GENOMIC DNA]</scope>
    <source>
        <strain evidence="4 5">NCTC13533</strain>
    </source>
</reference>
<dbReference type="Pfam" id="PF18962">
    <property type="entry name" value="Por_Secre_tail"/>
    <property type="match status" value="1"/>
</dbReference>
<accession>A0A376DSW6</accession>
<dbReference type="CDD" id="cd00063">
    <property type="entry name" value="FN3"/>
    <property type="match status" value="1"/>
</dbReference>
<dbReference type="InterPro" id="IPR058923">
    <property type="entry name" value="RCC1-like_dom"/>
</dbReference>
<dbReference type="InterPro" id="IPR009091">
    <property type="entry name" value="RCC1/BLIP-II"/>
</dbReference>
<feature type="domain" description="Fibronectin type-III" evidence="3">
    <location>
        <begin position="205"/>
        <end position="293"/>
    </location>
</feature>
<dbReference type="Pfam" id="PF00415">
    <property type="entry name" value="RCC1"/>
    <property type="match status" value="2"/>
</dbReference>
<dbReference type="PROSITE" id="PS50012">
    <property type="entry name" value="RCC1_3"/>
    <property type="match status" value="9"/>
</dbReference>
<dbReference type="InterPro" id="IPR051210">
    <property type="entry name" value="Ub_ligase/GEF_domain"/>
</dbReference>
<protein>
    <submittedName>
        <fullName evidence="4">Cell cycle control protein</fullName>
    </submittedName>
</protein>